<name>A0AB39VTS7_9GAMM</name>
<dbReference type="RefSeq" id="WP_255346535.1">
    <property type="nucleotide sequence ID" value="NZ_CP165628.1"/>
</dbReference>
<sequence>MQTRTGAVAQGDDVRDSTSYGVLLSQMLCSGRAGNVRTAGN</sequence>
<accession>A0AB39VTS7</accession>
<dbReference type="EMBL" id="CP165628">
    <property type="protein sequence ID" value="XDU73158.1"/>
    <property type="molecule type" value="Genomic_DNA"/>
</dbReference>
<protein>
    <submittedName>
        <fullName evidence="1">Uncharacterized protein</fullName>
    </submittedName>
</protein>
<gene>
    <name evidence="1" type="ORF">AB3G37_03305</name>
</gene>
<organism evidence="1">
    <name type="scientific">Rouxiella sp. WC2420</name>
    <dbReference type="NCBI Taxonomy" id="3234145"/>
    <lineage>
        <taxon>Bacteria</taxon>
        <taxon>Pseudomonadati</taxon>
        <taxon>Pseudomonadota</taxon>
        <taxon>Gammaproteobacteria</taxon>
        <taxon>Enterobacterales</taxon>
        <taxon>Yersiniaceae</taxon>
        <taxon>Rouxiella</taxon>
    </lineage>
</organism>
<dbReference type="AlphaFoldDB" id="A0AB39VTS7"/>
<evidence type="ECO:0000313" key="1">
    <source>
        <dbReference type="EMBL" id="XDU73158.1"/>
    </source>
</evidence>
<reference evidence="1" key="1">
    <citation type="submission" date="2024-07" db="EMBL/GenBank/DDBJ databases">
        <authorList>
            <person name="Biller S.J."/>
        </authorList>
    </citation>
    <scope>NUCLEOTIDE SEQUENCE</scope>
    <source>
        <strain evidence="1">WC2420</strain>
    </source>
</reference>
<proteinExistence type="predicted"/>